<evidence type="ECO:0000256" key="4">
    <source>
        <dbReference type="ARBA" id="ARBA00022679"/>
    </source>
</evidence>
<evidence type="ECO:0000256" key="3">
    <source>
        <dbReference type="ARBA" id="ARBA00022553"/>
    </source>
</evidence>
<feature type="transmembrane region" description="Helical" evidence="10">
    <location>
        <begin position="20"/>
        <end position="40"/>
    </location>
</feature>
<dbReference type="Gene3D" id="3.30.450.20">
    <property type="entry name" value="PAS domain"/>
    <property type="match status" value="1"/>
</dbReference>
<evidence type="ECO:0000256" key="1">
    <source>
        <dbReference type="ARBA" id="ARBA00004651"/>
    </source>
</evidence>
<dbReference type="Pfam" id="PF02518">
    <property type="entry name" value="HATPase_c"/>
    <property type="match status" value="1"/>
</dbReference>
<dbReference type="PANTHER" id="PTHR34220:SF7">
    <property type="entry name" value="SENSOR HISTIDINE KINASE YPDA"/>
    <property type="match status" value="1"/>
</dbReference>
<proteinExistence type="predicted"/>
<dbReference type="eggNOG" id="COG2972">
    <property type="taxonomic scope" value="Bacteria"/>
</dbReference>
<dbReference type="InterPro" id="IPR033479">
    <property type="entry name" value="dCache_1"/>
</dbReference>
<dbReference type="SUPFAM" id="SSF55874">
    <property type="entry name" value="ATPase domain of HSP90 chaperone/DNA topoisomerase II/histidine kinase"/>
    <property type="match status" value="1"/>
</dbReference>
<sequence length="593" mass="69033">MVLKLKNWFMGLNIRHKILILFYGIVVITSLLIVFFSYTISINQLKKEVGNSLLRDTKRIAASIDFLQRDVNELSSFLVLDQRIQNFISPHSDFTKYSLGPLASLLASKDYISFIALYSFQGDKYYFSNDSSTLIMDLELIKRTSFYREVLEKNGAPMWLSLENLPFDLIIKNNYPKIAMARVLLDFNTYKPEGLLVICINIPTIEKVYSENLKEKESAFFIADRNGNIISFKSTFSGFTPKSAQNILAKYLKDKQNVVININSSKLLVTSSPIPTSDWRLVSVVSLKNAINSIRISFIEFYLRILVFCLLFAFLVSMYFSRALTHPLERLANSMKKVRQGNLEEKVEFEYHSKDEIAIVIKEYNRMVERINDLINRILKLEINKREAELKALEAQINPHFLYNTLDTIFWKAEKAKDRELSEMIYSLSRLFRLTLNRGEEFIQVRGEKELIERYLFLQSKRYKNKFKYSVKISDEILDYYIPKLILQPFVENAIVHGLENNSEESFVEVIGEKEGENLKFIIKDNGPGMSEETLEKLKRFIESENIEEKVGYAIRNVNERLRLYYGDKYELKIESRQGEGTTISLILPESIS</sequence>
<reference evidence="12 13" key="1">
    <citation type="journal article" date="2002" name="Genome Res.">
        <title>A complete sequence of the T. tengcongensis genome.</title>
        <authorList>
            <person name="Bao Q."/>
            <person name="Tian Y."/>
            <person name="Li W."/>
            <person name="Xu Z."/>
            <person name="Xuan Z."/>
            <person name="Hu S."/>
            <person name="Dong W."/>
            <person name="Yang J."/>
            <person name="Chen Y."/>
            <person name="Xue Y."/>
            <person name="Xu Y."/>
            <person name="Lai X."/>
            <person name="Huang L."/>
            <person name="Dong X."/>
            <person name="Ma Y."/>
            <person name="Ling L."/>
            <person name="Tan H."/>
            <person name="Chen R."/>
            <person name="Wang J."/>
            <person name="Yu J."/>
            <person name="Yang H."/>
        </authorList>
    </citation>
    <scope>NUCLEOTIDE SEQUENCE [LARGE SCALE GENOMIC DNA]</scope>
    <source>
        <strain evidence="13">DSM 15242 / JCM 11007 / NBRC 100824 / MB4</strain>
    </source>
</reference>
<keyword evidence="2" id="KW-1003">Cell membrane</keyword>
<dbReference type="AlphaFoldDB" id="Q8R7Q4"/>
<dbReference type="Proteomes" id="UP000000555">
    <property type="component" value="Chromosome"/>
</dbReference>
<evidence type="ECO:0000256" key="5">
    <source>
        <dbReference type="ARBA" id="ARBA00022692"/>
    </source>
</evidence>
<dbReference type="PANTHER" id="PTHR34220">
    <property type="entry name" value="SENSOR HISTIDINE KINASE YPDA"/>
    <property type="match status" value="1"/>
</dbReference>
<evidence type="ECO:0000256" key="6">
    <source>
        <dbReference type="ARBA" id="ARBA00022777"/>
    </source>
</evidence>
<keyword evidence="6" id="KW-0418">Kinase</keyword>
<feature type="domain" description="HAMP" evidence="11">
    <location>
        <begin position="322"/>
        <end position="376"/>
    </location>
</feature>
<protein>
    <submittedName>
        <fullName evidence="12">Predicted ATPase</fullName>
    </submittedName>
</protein>
<evidence type="ECO:0000256" key="7">
    <source>
        <dbReference type="ARBA" id="ARBA00022989"/>
    </source>
</evidence>
<dbReference type="OrthoDB" id="9809348at2"/>
<dbReference type="Gene3D" id="1.10.8.500">
    <property type="entry name" value="HAMP domain in histidine kinase"/>
    <property type="match status" value="1"/>
</dbReference>
<evidence type="ECO:0000256" key="9">
    <source>
        <dbReference type="SAM" id="Coils"/>
    </source>
</evidence>
<organism evidence="12 13">
    <name type="scientific">Caldanaerobacter subterraneus subsp. tengcongensis (strain DSM 15242 / JCM 11007 / NBRC 100824 / MB4)</name>
    <name type="common">Thermoanaerobacter tengcongensis</name>
    <dbReference type="NCBI Taxonomy" id="273068"/>
    <lineage>
        <taxon>Bacteria</taxon>
        <taxon>Bacillati</taxon>
        <taxon>Bacillota</taxon>
        <taxon>Clostridia</taxon>
        <taxon>Thermoanaerobacterales</taxon>
        <taxon>Thermoanaerobacteraceae</taxon>
        <taxon>Caldanaerobacter</taxon>
    </lineage>
</organism>
<dbReference type="InterPro" id="IPR050640">
    <property type="entry name" value="Bact_2-comp_sensor_kinase"/>
</dbReference>
<dbReference type="EMBL" id="AE008691">
    <property type="protein sequence ID" value="AAM25485.1"/>
    <property type="molecule type" value="Genomic_DNA"/>
</dbReference>
<keyword evidence="13" id="KW-1185">Reference proteome</keyword>
<gene>
    <name evidence="12" type="primary">LytS2</name>
    <name evidence="12" type="ordered locus">TTE2344</name>
</gene>
<dbReference type="RefSeq" id="WP_011026386.1">
    <property type="nucleotide sequence ID" value="NC_003869.1"/>
</dbReference>
<evidence type="ECO:0000313" key="13">
    <source>
        <dbReference type="Proteomes" id="UP000000555"/>
    </source>
</evidence>
<dbReference type="CDD" id="cd06225">
    <property type="entry name" value="HAMP"/>
    <property type="match status" value="1"/>
</dbReference>
<evidence type="ECO:0000256" key="10">
    <source>
        <dbReference type="SAM" id="Phobius"/>
    </source>
</evidence>
<evidence type="ECO:0000313" key="12">
    <source>
        <dbReference type="EMBL" id="AAM25485.1"/>
    </source>
</evidence>
<keyword evidence="3" id="KW-0597">Phosphoprotein</keyword>
<evidence type="ECO:0000256" key="2">
    <source>
        <dbReference type="ARBA" id="ARBA00022475"/>
    </source>
</evidence>
<keyword evidence="4" id="KW-0808">Transferase</keyword>
<dbReference type="STRING" id="273068.TTE2344"/>
<dbReference type="SMART" id="SM00304">
    <property type="entry name" value="HAMP"/>
    <property type="match status" value="1"/>
</dbReference>
<dbReference type="GO" id="GO:0005886">
    <property type="term" value="C:plasma membrane"/>
    <property type="evidence" value="ECO:0007669"/>
    <property type="project" value="UniProtKB-SubCell"/>
</dbReference>
<dbReference type="InterPro" id="IPR010559">
    <property type="entry name" value="Sig_transdc_His_kin_internal"/>
</dbReference>
<dbReference type="Gene3D" id="3.30.565.10">
    <property type="entry name" value="Histidine kinase-like ATPase, C-terminal domain"/>
    <property type="match status" value="1"/>
</dbReference>
<feature type="coiled-coil region" evidence="9">
    <location>
        <begin position="364"/>
        <end position="398"/>
    </location>
</feature>
<accession>Q8R7Q4</accession>
<dbReference type="Pfam" id="PF02743">
    <property type="entry name" value="dCache_1"/>
    <property type="match status" value="1"/>
</dbReference>
<dbReference type="InterPro" id="IPR003594">
    <property type="entry name" value="HATPase_dom"/>
</dbReference>
<dbReference type="HOGENOM" id="CLU_020473_6_1_9"/>
<dbReference type="InterPro" id="IPR036890">
    <property type="entry name" value="HATPase_C_sf"/>
</dbReference>
<evidence type="ECO:0000259" key="11">
    <source>
        <dbReference type="PROSITE" id="PS50885"/>
    </source>
</evidence>
<dbReference type="GO" id="GO:0000155">
    <property type="term" value="F:phosphorelay sensor kinase activity"/>
    <property type="evidence" value="ECO:0007669"/>
    <property type="project" value="InterPro"/>
</dbReference>
<keyword evidence="7 10" id="KW-1133">Transmembrane helix</keyword>
<dbReference type="SUPFAM" id="SSF158472">
    <property type="entry name" value="HAMP domain-like"/>
    <property type="match status" value="1"/>
</dbReference>
<comment type="subcellular location">
    <subcellularLocation>
        <location evidence="1">Cell membrane</location>
        <topology evidence="1">Multi-pass membrane protein</topology>
    </subcellularLocation>
</comment>
<dbReference type="InterPro" id="IPR003660">
    <property type="entry name" value="HAMP_dom"/>
</dbReference>
<name>Q8R7Q4_CALS4</name>
<dbReference type="Pfam" id="PF00672">
    <property type="entry name" value="HAMP"/>
    <property type="match status" value="1"/>
</dbReference>
<dbReference type="KEGG" id="tte:TTE2344"/>
<dbReference type="Pfam" id="PF06580">
    <property type="entry name" value="His_kinase"/>
    <property type="match status" value="1"/>
</dbReference>
<keyword evidence="5 10" id="KW-0812">Transmembrane</keyword>
<keyword evidence="9" id="KW-0175">Coiled coil</keyword>
<dbReference type="PROSITE" id="PS50885">
    <property type="entry name" value="HAMP"/>
    <property type="match status" value="1"/>
</dbReference>
<feature type="transmembrane region" description="Helical" evidence="10">
    <location>
        <begin position="301"/>
        <end position="320"/>
    </location>
</feature>
<evidence type="ECO:0000256" key="8">
    <source>
        <dbReference type="ARBA" id="ARBA00023136"/>
    </source>
</evidence>
<keyword evidence="8 10" id="KW-0472">Membrane</keyword>